<dbReference type="PANTHER" id="PTHR43756">
    <property type="entry name" value="CHOLINE MONOOXYGENASE, CHLOROPLASTIC"/>
    <property type="match status" value="1"/>
</dbReference>
<dbReference type="Pfam" id="PF00355">
    <property type="entry name" value="Rieske"/>
    <property type="match status" value="1"/>
</dbReference>
<evidence type="ECO:0000256" key="1">
    <source>
        <dbReference type="ARBA" id="ARBA00001962"/>
    </source>
</evidence>
<comment type="caution">
    <text evidence="5">The sequence shown here is derived from an EMBL/GenBank/DDBJ whole genome shotgun (WGS) entry which is preliminary data.</text>
</comment>
<dbReference type="PROSITE" id="PS51296">
    <property type="entry name" value="RIESKE"/>
    <property type="match status" value="1"/>
</dbReference>
<evidence type="ECO:0000259" key="4">
    <source>
        <dbReference type="PROSITE" id="PS51296"/>
    </source>
</evidence>
<keyword evidence="3" id="KW-0520">NAD</keyword>
<dbReference type="InterPro" id="IPR015879">
    <property type="entry name" value="Ring_hydroxy_dOase_asu_C_dom"/>
</dbReference>
<dbReference type="PROSITE" id="PS00570">
    <property type="entry name" value="RING_HYDROXYL_ALPHA"/>
    <property type="match status" value="1"/>
</dbReference>
<reference evidence="5 6" key="1">
    <citation type="submission" date="2021-04" db="EMBL/GenBank/DDBJ databases">
        <authorList>
            <person name="Pira H."/>
            <person name="Risdian C."/>
            <person name="Wink J."/>
        </authorList>
    </citation>
    <scope>NUCLEOTIDE SEQUENCE [LARGE SCALE GENOMIC DNA]</scope>
    <source>
        <strain evidence="5 6">WH131</strain>
    </source>
</reference>
<evidence type="ECO:0000256" key="3">
    <source>
        <dbReference type="ARBA" id="ARBA00023027"/>
    </source>
</evidence>
<accession>A0ABS6SL21</accession>
<dbReference type="InterPro" id="IPR015881">
    <property type="entry name" value="ARHD_Rieske_2Fe_2S"/>
</dbReference>
<protein>
    <submittedName>
        <fullName evidence="5">Aromatic ring-hydroxylating dioxygenase subunit alpha</fullName>
    </submittedName>
</protein>
<keyword evidence="5" id="KW-0223">Dioxygenase</keyword>
<dbReference type="GO" id="GO:0051213">
    <property type="term" value="F:dioxygenase activity"/>
    <property type="evidence" value="ECO:0007669"/>
    <property type="project" value="UniProtKB-KW"/>
</dbReference>
<dbReference type="Pfam" id="PF00848">
    <property type="entry name" value="Ring_hydroxyl_A"/>
    <property type="match status" value="1"/>
</dbReference>
<feature type="domain" description="Rieske" evidence="4">
    <location>
        <begin position="55"/>
        <end position="161"/>
    </location>
</feature>
<dbReference type="InterPro" id="IPR001663">
    <property type="entry name" value="Rng_hydr_dOase-A"/>
</dbReference>
<gene>
    <name evidence="5" type="ORF">KCG45_05975</name>
</gene>
<dbReference type="RefSeq" id="WP_218316145.1">
    <property type="nucleotide sequence ID" value="NZ_JAGSPB010000001.1"/>
</dbReference>
<evidence type="ECO:0000313" key="6">
    <source>
        <dbReference type="Proteomes" id="UP000699975"/>
    </source>
</evidence>
<sequence>MSREELIAMTRSLVEHGAADTMEYADEIVRVPAASYTDPDLYEREKNRIFRRLPLMVAPSCELPEPGDYKAMDICGVPLLLTRQRDGSVGAFLNMCTHRGNPVVSGTGNATRFMCGYHGWTFKNDGDLVGVASPKDFGAVDKAALCLKRFPSFESAGLIWATLDLESKLPIADYLSGYDALLDAFGFKDWTLFSQRTLDGPNWKTAYDGYLDFYHLPVLHKDTFGADFFNRANYFFWGPHQRLSSPSKFVQKTGSDEQLDLTVMSDDDLPPDALTQGVWTIFPHISIASFYGGGQRGAMISQLFPGDSVGTSTTTQYYVMENQPETEEQVKSAHEQFDFLEVVVRDEDYATGKRQHEALQSVMMKEVLFGKNERGGQVFHQWVDKLTNASDEELLEIFVAEQREAAE</sequence>
<organism evidence="5 6">
    <name type="scientific">Erythrobacter ani</name>
    <dbReference type="NCBI Taxonomy" id="2827235"/>
    <lineage>
        <taxon>Bacteria</taxon>
        <taxon>Pseudomonadati</taxon>
        <taxon>Pseudomonadota</taxon>
        <taxon>Alphaproteobacteria</taxon>
        <taxon>Sphingomonadales</taxon>
        <taxon>Erythrobacteraceae</taxon>
        <taxon>Erythrobacter/Porphyrobacter group</taxon>
        <taxon>Erythrobacter</taxon>
    </lineage>
</organism>
<keyword evidence="6" id="KW-1185">Reference proteome</keyword>
<dbReference type="PANTHER" id="PTHR43756:SF5">
    <property type="entry name" value="CHOLINE MONOOXYGENASE, CHLOROPLASTIC"/>
    <property type="match status" value="1"/>
</dbReference>
<dbReference type="EMBL" id="JAGSPB010000001">
    <property type="protein sequence ID" value="MBV7265720.1"/>
    <property type="molecule type" value="Genomic_DNA"/>
</dbReference>
<comment type="cofactor">
    <cofactor evidence="1">
        <name>Fe cation</name>
        <dbReference type="ChEBI" id="CHEBI:24875"/>
    </cofactor>
</comment>
<keyword evidence="2" id="KW-0560">Oxidoreductase</keyword>
<dbReference type="Proteomes" id="UP000699975">
    <property type="component" value="Unassembled WGS sequence"/>
</dbReference>
<evidence type="ECO:0000256" key="2">
    <source>
        <dbReference type="ARBA" id="ARBA00023002"/>
    </source>
</evidence>
<evidence type="ECO:0000313" key="5">
    <source>
        <dbReference type="EMBL" id="MBV7265720.1"/>
    </source>
</evidence>
<name>A0ABS6SL21_9SPHN</name>
<dbReference type="CDD" id="cd03469">
    <property type="entry name" value="Rieske_RO_Alpha_N"/>
    <property type="match status" value="1"/>
</dbReference>
<proteinExistence type="predicted"/>
<dbReference type="InterPro" id="IPR017941">
    <property type="entry name" value="Rieske_2Fe-2S"/>
</dbReference>